<evidence type="ECO:0000256" key="3">
    <source>
        <dbReference type="ARBA" id="ARBA00022737"/>
    </source>
</evidence>
<protein>
    <submittedName>
        <fullName evidence="9">Uncharacterized protein</fullName>
    </submittedName>
</protein>
<evidence type="ECO:0000256" key="2">
    <source>
        <dbReference type="ARBA" id="ARBA00022614"/>
    </source>
</evidence>
<dbReference type="Pfam" id="PF00931">
    <property type="entry name" value="NB-ARC"/>
    <property type="match status" value="1"/>
</dbReference>
<dbReference type="AlphaFoldDB" id="A0A8J5WGD5"/>
<evidence type="ECO:0000259" key="7">
    <source>
        <dbReference type="Pfam" id="PF00931"/>
    </source>
</evidence>
<dbReference type="GO" id="GO:0043531">
    <property type="term" value="F:ADP binding"/>
    <property type="evidence" value="ECO:0007669"/>
    <property type="project" value="InterPro"/>
</dbReference>
<dbReference type="Proteomes" id="UP000729402">
    <property type="component" value="Unassembled WGS sequence"/>
</dbReference>
<organism evidence="9 10">
    <name type="scientific">Zizania palustris</name>
    <name type="common">Northern wild rice</name>
    <dbReference type="NCBI Taxonomy" id="103762"/>
    <lineage>
        <taxon>Eukaryota</taxon>
        <taxon>Viridiplantae</taxon>
        <taxon>Streptophyta</taxon>
        <taxon>Embryophyta</taxon>
        <taxon>Tracheophyta</taxon>
        <taxon>Spermatophyta</taxon>
        <taxon>Magnoliopsida</taxon>
        <taxon>Liliopsida</taxon>
        <taxon>Poales</taxon>
        <taxon>Poaceae</taxon>
        <taxon>BOP clade</taxon>
        <taxon>Oryzoideae</taxon>
        <taxon>Oryzeae</taxon>
        <taxon>Zizaniinae</taxon>
        <taxon>Zizania</taxon>
    </lineage>
</organism>
<dbReference type="EMBL" id="JAAALK010000082">
    <property type="protein sequence ID" value="KAG8087789.1"/>
    <property type="molecule type" value="Genomic_DNA"/>
</dbReference>
<dbReference type="PANTHER" id="PTHR36766">
    <property type="entry name" value="PLANT BROAD-SPECTRUM MILDEW RESISTANCE PROTEIN RPW8"/>
    <property type="match status" value="1"/>
</dbReference>
<keyword evidence="10" id="KW-1185">Reference proteome</keyword>
<accession>A0A8J5WGD5</accession>
<reference evidence="9" key="2">
    <citation type="submission" date="2021-02" db="EMBL/GenBank/DDBJ databases">
        <authorList>
            <person name="Kimball J.A."/>
            <person name="Haas M.W."/>
            <person name="Macchietto M."/>
            <person name="Kono T."/>
            <person name="Duquette J."/>
            <person name="Shao M."/>
        </authorList>
    </citation>
    <scope>NUCLEOTIDE SEQUENCE</scope>
    <source>
        <tissue evidence="9">Fresh leaf tissue</tissue>
    </source>
</reference>
<keyword evidence="2" id="KW-0433">Leucine-rich repeat</keyword>
<comment type="caution">
    <text evidence="9">The sequence shown here is derived from an EMBL/GenBank/DDBJ whole genome shotgun (WGS) entry which is preliminary data.</text>
</comment>
<dbReference type="InterPro" id="IPR041118">
    <property type="entry name" value="Rx_N"/>
</dbReference>
<dbReference type="GO" id="GO:0006952">
    <property type="term" value="P:defense response"/>
    <property type="evidence" value="ECO:0007669"/>
    <property type="project" value="UniProtKB-KW"/>
</dbReference>
<sequence length="322" mass="37016">MAELLLLPVVRGVAGKTADALVQTITRMHGIDGDRRKLEHQLLAIQSKLMDAEEKSETNPAVKRWMKDLKAAAYEADDVLDDFRYEALHREAQIGDSAIRKVLCYFTPHRPLLFCASTMSKKLSNVLNKINELIEEMNKFGLMDRTEPPQLPYRQTHSTLDDSADIVGRDNDKEVVVKLLMEQQDEHKLQVLPIVGMGGLGKTTLAHMVYNDIRIQNHFDLKMWHCVSDNFEVVSLLKSIIELATNKMRRLADNKELLRRNLHEVICRKRFLLVLDDVRNEEEKKWEDDLKPLLSSEHHLEDVVPLRHAANGSFRRLSLGRA</sequence>
<proteinExistence type="inferred from homology"/>
<dbReference type="Pfam" id="PF18052">
    <property type="entry name" value="Rx_N"/>
    <property type="match status" value="1"/>
</dbReference>
<evidence type="ECO:0000256" key="1">
    <source>
        <dbReference type="ARBA" id="ARBA00008894"/>
    </source>
</evidence>
<dbReference type="InterPro" id="IPR002182">
    <property type="entry name" value="NB-ARC"/>
</dbReference>
<evidence type="ECO:0000256" key="4">
    <source>
        <dbReference type="ARBA" id="ARBA00022741"/>
    </source>
</evidence>
<feature type="domain" description="NB-ARC" evidence="7">
    <location>
        <begin position="171"/>
        <end position="288"/>
    </location>
</feature>
<evidence type="ECO:0000256" key="5">
    <source>
        <dbReference type="ARBA" id="ARBA00022821"/>
    </source>
</evidence>
<evidence type="ECO:0000313" key="9">
    <source>
        <dbReference type="EMBL" id="KAG8087789.1"/>
    </source>
</evidence>
<gene>
    <name evidence="9" type="ORF">GUJ93_ZPchr0010g10933</name>
</gene>
<feature type="domain" description="Disease resistance N-terminal" evidence="8">
    <location>
        <begin position="9"/>
        <end position="93"/>
    </location>
</feature>
<evidence type="ECO:0000256" key="6">
    <source>
        <dbReference type="ARBA" id="ARBA00022840"/>
    </source>
</evidence>
<keyword evidence="5" id="KW-0611">Plant defense</keyword>
<keyword evidence="6" id="KW-0067">ATP-binding</keyword>
<dbReference type="OrthoDB" id="786390at2759"/>
<evidence type="ECO:0000313" key="10">
    <source>
        <dbReference type="Proteomes" id="UP000729402"/>
    </source>
</evidence>
<keyword evidence="4" id="KW-0547">Nucleotide-binding</keyword>
<dbReference type="GO" id="GO:0005524">
    <property type="term" value="F:ATP binding"/>
    <property type="evidence" value="ECO:0007669"/>
    <property type="project" value="UniProtKB-KW"/>
</dbReference>
<keyword evidence="3" id="KW-0677">Repeat</keyword>
<name>A0A8J5WGD5_ZIZPA</name>
<evidence type="ECO:0000259" key="8">
    <source>
        <dbReference type="Pfam" id="PF18052"/>
    </source>
</evidence>
<comment type="similarity">
    <text evidence="1">Belongs to the disease resistance NB-LRR family.</text>
</comment>
<dbReference type="PANTHER" id="PTHR36766:SF64">
    <property type="entry name" value="OS12G0206100 PROTEIN"/>
    <property type="match status" value="1"/>
</dbReference>
<reference evidence="9" key="1">
    <citation type="journal article" date="2021" name="bioRxiv">
        <title>Whole Genome Assembly and Annotation of Northern Wild Rice, Zizania palustris L., Supports a Whole Genome Duplication in the Zizania Genus.</title>
        <authorList>
            <person name="Haas M."/>
            <person name="Kono T."/>
            <person name="Macchietto M."/>
            <person name="Millas R."/>
            <person name="McGilp L."/>
            <person name="Shao M."/>
            <person name="Duquette J."/>
            <person name="Hirsch C.N."/>
            <person name="Kimball J."/>
        </authorList>
    </citation>
    <scope>NUCLEOTIDE SEQUENCE</scope>
    <source>
        <tissue evidence="9">Fresh leaf tissue</tissue>
    </source>
</reference>